<organism evidence="1 2">
    <name type="scientific">Mycobacterium avium</name>
    <dbReference type="NCBI Taxonomy" id="1764"/>
    <lineage>
        <taxon>Bacteria</taxon>
        <taxon>Bacillati</taxon>
        <taxon>Actinomycetota</taxon>
        <taxon>Actinomycetes</taxon>
        <taxon>Mycobacteriales</taxon>
        <taxon>Mycobacteriaceae</taxon>
        <taxon>Mycobacterium</taxon>
        <taxon>Mycobacterium avium complex (MAC)</taxon>
    </lineage>
</organism>
<proteinExistence type="predicted"/>
<dbReference type="RefSeq" id="WP_095795213.1">
    <property type="nucleotide sequence ID" value="NZ_NSFD01000055.1"/>
</dbReference>
<dbReference type="EMBL" id="NSFD01000055">
    <property type="protein sequence ID" value="PBA23822.1"/>
    <property type="molecule type" value="Genomic_DNA"/>
</dbReference>
<name>A0A2A2ZB97_MYCAV</name>
<comment type="caution">
    <text evidence="1">The sequence shown here is derived from an EMBL/GenBank/DDBJ whole genome shotgun (WGS) entry which is preliminary data.</text>
</comment>
<gene>
    <name evidence="1" type="ORF">CKJ66_26740</name>
</gene>
<dbReference type="Proteomes" id="UP000217768">
    <property type="component" value="Unassembled WGS sequence"/>
</dbReference>
<dbReference type="AlphaFoldDB" id="A0A2A2ZB97"/>
<protein>
    <submittedName>
        <fullName evidence="1">Uncharacterized protein</fullName>
    </submittedName>
</protein>
<evidence type="ECO:0000313" key="2">
    <source>
        <dbReference type="Proteomes" id="UP000217768"/>
    </source>
</evidence>
<evidence type="ECO:0000313" key="1">
    <source>
        <dbReference type="EMBL" id="PBA23822.1"/>
    </source>
</evidence>
<sequence length="65" mass="7266">MGTQYRVEYTITESEDGFETENEVGFGSSGTWDSIEQCGHIVLSDLQNETWETEGPTPTYGDRAL</sequence>
<accession>A0A2A2ZB97</accession>
<reference evidence="1 2" key="1">
    <citation type="submission" date="2017-08" db="EMBL/GenBank/DDBJ databases">
        <title>Phylogenetic analysis of Mycobacterium avium complex whole genomes.</title>
        <authorList>
            <person name="Caverly L.J."/>
            <person name="Spilker T."/>
            <person name="Lipuma J."/>
        </authorList>
    </citation>
    <scope>NUCLEOTIDE SEQUENCE [LARGE SCALE GENOMIC DNA]</scope>
    <source>
        <strain evidence="1 2">FLAC0165</strain>
    </source>
</reference>